<keyword evidence="2" id="KW-1185">Reference proteome</keyword>
<organism evidence="1 2">
    <name type="scientific">Hymenolepis diminuta</name>
    <name type="common">Rat tapeworm</name>
    <dbReference type="NCBI Taxonomy" id="6216"/>
    <lineage>
        <taxon>Eukaryota</taxon>
        <taxon>Metazoa</taxon>
        <taxon>Spiralia</taxon>
        <taxon>Lophotrochozoa</taxon>
        <taxon>Platyhelminthes</taxon>
        <taxon>Cestoda</taxon>
        <taxon>Eucestoda</taxon>
        <taxon>Cyclophyllidea</taxon>
        <taxon>Hymenolepididae</taxon>
        <taxon>Hymenolepis</taxon>
    </lineage>
</organism>
<gene>
    <name evidence="1" type="ORF">WMSIL1_LOCUS13133</name>
</gene>
<name>A0A564Z6Q9_HYMDI</name>
<protein>
    <submittedName>
        <fullName evidence="1">Uncharacterized protein</fullName>
    </submittedName>
</protein>
<evidence type="ECO:0000313" key="2">
    <source>
        <dbReference type="Proteomes" id="UP000321570"/>
    </source>
</evidence>
<evidence type="ECO:0000313" key="1">
    <source>
        <dbReference type="EMBL" id="VUZ55195.1"/>
    </source>
</evidence>
<dbReference type="Proteomes" id="UP000321570">
    <property type="component" value="Unassembled WGS sequence"/>
</dbReference>
<accession>A0A564Z6Q9</accession>
<sequence>MTVAVLDTFPCVSRLHIVNVVADVIESVNYYLLSFLLPQKLNFIRKNCTLEYYYYCS</sequence>
<proteinExistence type="predicted"/>
<dbReference type="EMBL" id="CABIJS010000689">
    <property type="protein sequence ID" value="VUZ55195.1"/>
    <property type="molecule type" value="Genomic_DNA"/>
</dbReference>
<reference evidence="1 2" key="1">
    <citation type="submission" date="2019-07" db="EMBL/GenBank/DDBJ databases">
        <authorList>
            <person name="Jastrzebski P J."/>
            <person name="Paukszto L."/>
            <person name="Jastrzebski P J."/>
        </authorList>
    </citation>
    <scope>NUCLEOTIDE SEQUENCE [LARGE SCALE GENOMIC DNA]</scope>
    <source>
        <strain evidence="1 2">WMS-il1</strain>
    </source>
</reference>
<dbReference type="AlphaFoldDB" id="A0A564Z6Q9"/>